<dbReference type="SMART" id="SM00409">
    <property type="entry name" value="IG"/>
    <property type="match status" value="12"/>
</dbReference>
<dbReference type="SMART" id="SM00408">
    <property type="entry name" value="IGc2"/>
    <property type="match status" value="12"/>
</dbReference>
<dbReference type="Pfam" id="PF13855">
    <property type="entry name" value="LRR_8"/>
    <property type="match status" value="1"/>
</dbReference>
<dbReference type="InterPro" id="IPR000372">
    <property type="entry name" value="LRRNT"/>
</dbReference>
<feature type="region of interest" description="Disordered" evidence="6">
    <location>
        <begin position="870"/>
        <end position="923"/>
    </location>
</feature>
<dbReference type="CDD" id="cd00096">
    <property type="entry name" value="Ig"/>
    <property type="match status" value="2"/>
</dbReference>
<feature type="chain" id="PRO_5041664190" description="Ig-like domain-containing protein" evidence="7">
    <location>
        <begin position="28"/>
        <end position="2265"/>
    </location>
</feature>
<evidence type="ECO:0000256" key="6">
    <source>
        <dbReference type="SAM" id="MobiDB-lite"/>
    </source>
</evidence>
<dbReference type="InterPro" id="IPR050467">
    <property type="entry name" value="LRFN"/>
</dbReference>
<protein>
    <recommendedName>
        <fullName evidence="8">Ig-like domain-containing protein</fullName>
    </recommendedName>
</protein>
<dbReference type="InterPro" id="IPR036179">
    <property type="entry name" value="Ig-like_dom_sf"/>
</dbReference>
<evidence type="ECO:0000256" key="1">
    <source>
        <dbReference type="ARBA" id="ARBA00022614"/>
    </source>
</evidence>
<evidence type="ECO:0000256" key="5">
    <source>
        <dbReference type="ARBA" id="ARBA00023180"/>
    </source>
</evidence>
<dbReference type="SMART" id="SM00013">
    <property type="entry name" value="LRRNT"/>
    <property type="match status" value="1"/>
</dbReference>
<dbReference type="InterPro" id="IPR003598">
    <property type="entry name" value="Ig_sub2"/>
</dbReference>
<keyword evidence="2 7" id="KW-0732">Signal</keyword>
<feature type="domain" description="Ig-like" evidence="8">
    <location>
        <begin position="1484"/>
        <end position="1575"/>
    </location>
</feature>
<dbReference type="InterPro" id="IPR003599">
    <property type="entry name" value="Ig_sub"/>
</dbReference>
<dbReference type="InterPro" id="IPR001611">
    <property type="entry name" value="Leu-rich_rpt"/>
</dbReference>
<feature type="signal peptide" evidence="7">
    <location>
        <begin position="1"/>
        <end position="27"/>
    </location>
</feature>
<evidence type="ECO:0000259" key="8">
    <source>
        <dbReference type="PROSITE" id="PS50835"/>
    </source>
</evidence>
<evidence type="ECO:0000256" key="3">
    <source>
        <dbReference type="ARBA" id="ARBA00022737"/>
    </source>
</evidence>
<keyword evidence="3" id="KW-0677">Repeat</keyword>
<comment type="caution">
    <text evidence="9">The sequence shown here is derived from an EMBL/GenBank/DDBJ whole genome shotgun (WGS) entry which is preliminary data.</text>
</comment>
<accession>A0AA88MNB6</accession>
<dbReference type="InterPro" id="IPR007110">
    <property type="entry name" value="Ig-like_dom"/>
</dbReference>
<dbReference type="InterPro" id="IPR013783">
    <property type="entry name" value="Ig-like_fold"/>
</dbReference>
<evidence type="ECO:0000313" key="10">
    <source>
        <dbReference type="Proteomes" id="UP001187315"/>
    </source>
</evidence>
<dbReference type="SUPFAM" id="SSF48726">
    <property type="entry name" value="Immunoglobulin"/>
    <property type="match status" value="12"/>
</dbReference>
<feature type="domain" description="Ig-like" evidence="8">
    <location>
        <begin position="1289"/>
        <end position="1383"/>
    </location>
</feature>
<feature type="domain" description="Ig-like" evidence="8">
    <location>
        <begin position="2075"/>
        <end position="2164"/>
    </location>
</feature>
<keyword evidence="1" id="KW-0433">Leucine-rich repeat</keyword>
<organism evidence="9 10">
    <name type="scientific">Tachysurus vachellii</name>
    <name type="common">Darkbarbel catfish</name>
    <name type="synonym">Pelteobagrus vachellii</name>
    <dbReference type="NCBI Taxonomy" id="175792"/>
    <lineage>
        <taxon>Eukaryota</taxon>
        <taxon>Metazoa</taxon>
        <taxon>Chordata</taxon>
        <taxon>Craniata</taxon>
        <taxon>Vertebrata</taxon>
        <taxon>Euteleostomi</taxon>
        <taxon>Actinopterygii</taxon>
        <taxon>Neopterygii</taxon>
        <taxon>Teleostei</taxon>
        <taxon>Ostariophysi</taxon>
        <taxon>Siluriformes</taxon>
        <taxon>Bagridae</taxon>
        <taxon>Tachysurus</taxon>
    </lineage>
</organism>
<feature type="domain" description="Ig-like" evidence="8">
    <location>
        <begin position="2170"/>
        <end position="2265"/>
    </location>
</feature>
<dbReference type="Gene3D" id="2.60.40.10">
    <property type="entry name" value="Immunoglobulins"/>
    <property type="match status" value="12"/>
</dbReference>
<dbReference type="InterPro" id="IPR032675">
    <property type="entry name" value="LRR_dom_sf"/>
</dbReference>
<sequence length="2265" mass="252660">MAPLGVFPPWLKAALYLLLLILPACVCVCPRFCSCPNSKEVHCTFRHLQSPPRNVPKDTERFNLGYNSIAAVGTSNFGHLRHLEMLMLHGNEINTVASGSFYQLRSLQILKLSYNKLTRVDPSMFEGLSSLVRLHLDHNLIHFIEPFSFNGLTSLKLLQLESNKLQDLHPHTFTTLSILGTFWGSGLRHLHLADNQLEYLLPGTFRHLNRLEVLSLHNNPWTCDCQLHWLLEWDKKHEGVIKCKKDRDSVSSENCAVCASPPPLNNSQIFQLSVQQLSCDRPSLQSPLKVGEYGALENQEPDVPYTKDLEHPLGHLAFMLSDSHGNRAHVACDVNRPVDESSIVWEKIKGSDEVAVNVTLLTLLECEIDRDALQNLWRLVAYYYESPAILERGARHENTSKMTFQYSQVTSENSPYFTELKGHLMAEPAWLLQPKVTIQLNRRKTTTKKLVMNFSTFISKQISGRGEQENIVSSWALIPRGTPGRIQIVLEHSEAILNCIVLSSGQLSVEWMLPDLTTLDKTDSQRITSDNNRLVIKNSSLSDTGLYHCFVRTETEVDMVSYRLIVRERLLSPSDLNGKKMSLENGESLSLPCSVTSPKPIEMRWLLPNYQFLKTSSALGRIYVSENNTLIIKQVKNEDAGEYSCLAANLHGADMLSHLVVVTGEKEEDDSVIKGESMYDKEDAEGSGYQEIKPLAVTQTPHMVLGKDRSKGGLYRHGFRGKKINEKGRKLNKSVKQVDPGHWARMLAKANAKLSTMQPVKILTTVVPTTEGKTTTTTTSTATTTTITTTTTTSAPVTFAFTTSTTTSRLINDFNSKQLVQSHNRKPIDHSSQRRTQHLHQKYDDSNITKMASINLFITTLSPIRSNLQPVTQTENQTERQMLEEKRRVNNHIAKPRRKPPYRRKPQSRRLRTQRPTHPPQPTTEVAFTTLLTTKVSETFITTDSGLETLNKRLRKPLTGSDILSEHDPKIKDTLNVHITEKSQANKKATSAKDGKLTVTTPRAPVILAPDTWHGHKNIEVIKWRSDTENDRHKTTTTISPTIQIINMNPPILHQEPLTTEKPALSNNIKHKVDNSVNRHESPGLPVHPWLVHRNKQISVTPRPYITSTLGTYTDRIPVWPKVLGSKHHSSLDKTLQLLHTSGRNAGLTNRPEITAETANPTPYIRWSAATPFPKLVAPHDSSSQVRDYVLFNRLRNRYRQSQLNSHRLAQPGKLVTPKPRIYQPTPKLHPFPSIYKPETSPSIVAATSKPHTTASILYGSRWHYSNFGPKILSTALPFPNLMGSGMKPRIMTLDSATVSALAETNVLLRCQASGDPKPVISWTKVSTGATIQASTKHGQRFEVLPNGSFIIKNVQLQDRGQYLCTAQNMFGSDRMVVTLTIQTESPKIEGPKYRDVSVYLGKPISLDCIASGKPQAQISWILPDRTIVRELMPLDRPMSLFSNGTLSIHSANFSIKGNYKCIASNAAGADTLTYQLHVAALPPTIKEEPFEGININTGKSIYVHCTAKGEPEPFLKWVLPDGSQLKPTQYIGRRLFVFPNGTLYIKSIIPADAGRYECSATNMVGFAQRVVKLDIKQESPGPWKGPSHQHRVSALYGSTVFLHCPESADYHKGTVWRLPSRTLLEHHYSPHRHINAFPNGTLRILQLTEKEQGSYLCMYQRPNGEDMELFELEVLMKPPKIENMGSQQKRVTNGENFLVDCVASGLPDPEVTWSLPDGTMINNALQSDDSGTRSRRYIIFDNGTLLMPQMGKSDEGDYTCYAKNTLGEDAMKVNVQVVQNSPRISSKDQVSLHFPLGQSAQLKCDAAGEPPPTIIWISPNNEMINLSSVKYQILKDGTLIINKVTLADQGKYTCVARSSAGDDIKNVKLQIEVSEPYINGKNGQSDSKVLAVSYQTVLMHCKAEGMPEPQIIWKTSFGMSLPTPYVGGRFQVHKNGTLELRGTRKTDEGKFLCLARNYLGEASLAIDLEVASLAEKPSFLVPNIEVLSLKPDGDDIILQCQAMGKPKPEFVWILPNSTMLVPGMKLKRFIHSLENGSLHIIQPVPSDKGVYRCLAKNIAGQAEKRYALEPGRKPQIRGTPTTMKISFGQTLNMPCTVEGWPQATITWTLPNGMVLDRPQVIGRVAFVSNGTLQLREAAKSDRGTYICKATNTFGSSTLSYPVTIMVLPPQITNAPPSIIRVTKGSPVTLKCIATGTPKPDISWTLPGRTTLVPNNRFTSLGGIYMTEEGSLVIQDPSLMNSGIYKCNAKNALGMDFKATYLQVN</sequence>
<dbReference type="PANTHER" id="PTHR45842">
    <property type="entry name" value="SYNAPTIC ADHESION-LIKE MOLECULE SALM"/>
    <property type="match status" value="1"/>
</dbReference>
<evidence type="ECO:0000256" key="2">
    <source>
        <dbReference type="ARBA" id="ARBA00022729"/>
    </source>
</evidence>
<dbReference type="PROSITE" id="PS50835">
    <property type="entry name" value="IG_LIKE"/>
    <property type="match status" value="11"/>
</dbReference>
<feature type="domain" description="Ig-like" evidence="8">
    <location>
        <begin position="1680"/>
        <end position="1779"/>
    </location>
</feature>
<keyword evidence="4" id="KW-1015">Disulfide bond</keyword>
<proteinExistence type="predicted"/>
<keyword evidence="5" id="KW-0325">Glycoprotein</keyword>
<dbReference type="FunFam" id="2.60.40.10:FF:001377">
    <property type="entry name" value="Matrix remodeling associated 5"/>
    <property type="match status" value="1"/>
</dbReference>
<dbReference type="Gene3D" id="3.80.10.10">
    <property type="entry name" value="Ribonuclease Inhibitor"/>
    <property type="match status" value="2"/>
</dbReference>
<dbReference type="SUPFAM" id="SSF52058">
    <property type="entry name" value="L domain-like"/>
    <property type="match status" value="1"/>
</dbReference>
<evidence type="ECO:0000313" key="9">
    <source>
        <dbReference type="EMBL" id="KAK2838986.1"/>
    </source>
</evidence>
<feature type="region of interest" description="Disordered" evidence="6">
    <location>
        <begin position="819"/>
        <end position="838"/>
    </location>
</feature>
<dbReference type="InterPro" id="IPR000483">
    <property type="entry name" value="Cys-rich_flank_reg_C"/>
</dbReference>
<feature type="domain" description="Ig-like" evidence="8">
    <location>
        <begin position="1983"/>
        <end position="2070"/>
    </location>
</feature>
<dbReference type="EMBL" id="JAVHJS010000013">
    <property type="protein sequence ID" value="KAK2838986.1"/>
    <property type="molecule type" value="Genomic_DNA"/>
</dbReference>
<feature type="domain" description="Ig-like" evidence="8">
    <location>
        <begin position="479"/>
        <end position="561"/>
    </location>
</feature>
<dbReference type="Proteomes" id="UP001187315">
    <property type="component" value="Unassembled WGS sequence"/>
</dbReference>
<dbReference type="InterPro" id="IPR003591">
    <property type="entry name" value="Leu-rich_rpt_typical-subtyp"/>
</dbReference>
<dbReference type="SMART" id="SM00369">
    <property type="entry name" value="LRR_TYP"/>
    <property type="match status" value="5"/>
</dbReference>
<evidence type="ECO:0000256" key="7">
    <source>
        <dbReference type="SAM" id="SignalP"/>
    </source>
</evidence>
<dbReference type="Pfam" id="PF07679">
    <property type="entry name" value="I-set"/>
    <property type="match status" value="7"/>
</dbReference>
<evidence type="ECO:0000256" key="4">
    <source>
        <dbReference type="ARBA" id="ARBA00023157"/>
    </source>
</evidence>
<dbReference type="FunFam" id="2.60.40.10:FF:001306">
    <property type="entry name" value="Matrix remodeling associated 5"/>
    <property type="match status" value="1"/>
</dbReference>
<dbReference type="SMART" id="SM00082">
    <property type="entry name" value="LRRCT"/>
    <property type="match status" value="1"/>
</dbReference>
<reference evidence="9" key="1">
    <citation type="submission" date="2023-08" db="EMBL/GenBank/DDBJ databases">
        <title>Pelteobagrus vachellii genome.</title>
        <authorList>
            <person name="Liu H."/>
        </authorList>
    </citation>
    <scope>NUCLEOTIDE SEQUENCE</scope>
    <source>
        <strain evidence="9">PRFRI_2022a</strain>
        <tissue evidence="9">Muscle</tissue>
    </source>
</reference>
<gene>
    <name evidence="9" type="ORF">Q7C36_013800</name>
</gene>
<name>A0AA88MNB6_TACVA</name>
<feature type="domain" description="Ig-like" evidence="8">
    <location>
        <begin position="1387"/>
        <end position="1474"/>
    </location>
</feature>
<keyword evidence="10" id="KW-1185">Reference proteome</keyword>
<dbReference type="PANTHER" id="PTHR45842:SF25">
    <property type="entry name" value="CARBOXYPEPTIDASE N SUBUNIT 2-LIKE"/>
    <property type="match status" value="1"/>
</dbReference>
<dbReference type="Pfam" id="PF13927">
    <property type="entry name" value="Ig_3"/>
    <property type="match status" value="4"/>
</dbReference>
<feature type="domain" description="Ig-like" evidence="8">
    <location>
        <begin position="1877"/>
        <end position="1972"/>
    </location>
</feature>
<feature type="domain" description="Ig-like" evidence="8">
    <location>
        <begin position="1783"/>
        <end position="1871"/>
    </location>
</feature>
<feature type="compositionally biased region" description="Basic residues" evidence="6">
    <location>
        <begin position="894"/>
        <end position="915"/>
    </location>
</feature>
<dbReference type="InterPro" id="IPR013098">
    <property type="entry name" value="Ig_I-set"/>
</dbReference>
<dbReference type="FunFam" id="2.60.40.10:FF:001402">
    <property type="entry name" value="Matrix remodeling associated 5"/>
    <property type="match status" value="1"/>
</dbReference>
<feature type="domain" description="Ig-like" evidence="8">
    <location>
        <begin position="573"/>
        <end position="663"/>
    </location>
</feature>
<feature type="compositionally biased region" description="Basic and acidic residues" evidence="6">
    <location>
        <begin position="877"/>
        <end position="888"/>
    </location>
</feature>